<evidence type="ECO:0000256" key="5">
    <source>
        <dbReference type="SAM" id="SignalP"/>
    </source>
</evidence>
<dbReference type="RefSeq" id="WP_015751906.1">
    <property type="nucleotide sequence ID" value="NC_013223.1"/>
</dbReference>
<dbReference type="EMBL" id="CP001734">
    <property type="protein sequence ID" value="ACV68759.1"/>
    <property type="molecule type" value="Genomic_DNA"/>
</dbReference>
<evidence type="ECO:0000313" key="8">
    <source>
        <dbReference type="Proteomes" id="UP000001052"/>
    </source>
</evidence>
<gene>
    <name evidence="7" type="ordered locus">Dret_1472</name>
</gene>
<feature type="chain" id="PRO_5002993809" evidence="5">
    <location>
        <begin position="24"/>
        <end position="280"/>
    </location>
</feature>
<keyword evidence="8" id="KW-1185">Reference proteome</keyword>
<sequence length="280" mass="31365">MRLRNLIGVLVALFLVCPAVAQAQPEVELAYVEWAETVASTNVVQTVLEDMGYDVEITPVSAAAMWQATATGDVDGFTGGWLPVTQGEYHEKLKDEVEVINKNLNGAKIGLAVPEYVEIDSIAELNANAEKFREEIIGIDPGAGIMGKAEKALDQYNMDNMELVAGSGATMTAVLKNRYEEKEPVVVTAWTPHWMFSRWDLKYLKDPKGTFGQAEYIATVVRPELKNDMPKVYNFLKNFEWTLDECQQVMLWIEDSTPEEAAERWVEENPEKVKAWKQGA</sequence>
<dbReference type="GO" id="GO:0031460">
    <property type="term" value="P:glycine betaine transport"/>
    <property type="evidence" value="ECO:0007669"/>
    <property type="project" value="TreeGrafter"/>
</dbReference>
<dbReference type="PANTHER" id="PTHR47737:SF1">
    <property type="entry name" value="GLYCINE BETAINE_PROLINE BETAINE TRANSPORT SYSTEM PERMEASE PROTEIN PROW"/>
    <property type="match status" value="1"/>
</dbReference>
<evidence type="ECO:0000256" key="4">
    <source>
        <dbReference type="ARBA" id="ARBA00023136"/>
    </source>
</evidence>
<dbReference type="Pfam" id="PF04069">
    <property type="entry name" value="OpuAC"/>
    <property type="match status" value="1"/>
</dbReference>
<reference evidence="7 8" key="2">
    <citation type="journal article" date="2010" name="Stand. Genomic Sci.">
        <title>Complete genome sequence of Desulfohalobium retbaense type strain (HR(100)).</title>
        <authorList>
            <person name="Spring S."/>
            <person name="Nolan M."/>
            <person name="Lapidus A."/>
            <person name="Glavina Del Rio T."/>
            <person name="Copeland A."/>
            <person name="Tice H."/>
            <person name="Cheng J.F."/>
            <person name="Lucas S."/>
            <person name="Land M."/>
            <person name="Chen F."/>
            <person name="Bruce D."/>
            <person name="Goodwin L."/>
            <person name="Pitluck S."/>
            <person name="Ivanova N."/>
            <person name="Mavromatis K."/>
            <person name="Mikhailova N."/>
            <person name="Pati A."/>
            <person name="Chen A."/>
            <person name="Palaniappan K."/>
            <person name="Hauser L."/>
            <person name="Chang Y.J."/>
            <person name="Jeffries C.D."/>
            <person name="Munk C."/>
            <person name="Kiss H."/>
            <person name="Chain P."/>
            <person name="Han C."/>
            <person name="Brettin T."/>
            <person name="Detter J.C."/>
            <person name="Schuler E."/>
            <person name="Goker M."/>
            <person name="Rohde M."/>
            <person name="Bristow J."/>
            <person name="Eisen J.A."/>
            <person name="Markowitz V."/>
            <person name="Hugenholtz P."/>
            <person name="Kyrpides N.C."/>
            <person name="Klenk H.P."/>
        </authorList>
    </citation>
    <scope>NUCLEOTIDE SEQUENCE [LARGE SCALE GENOMIC DNA]</scope>
    <source>
        <strain evidence="7 8">DSM 5692</strain>
    </source>
</reference>
<evidence type="ECO:0000256" key="1">
    <source>
        <dbReference type="ARBA" id="ARBA00004236"/>
    </source>
</evidence>
<name>C8X2W2_DESRD</name>
<dbReference type="Gene3D" id="3.40.190.100">
    <property type="entry name" value="Glycine betaine-binding periplasmic protein, domain 2"/>
    <property type="match status" value="1"/>
</dbReference>
<feature type="domain" description="ABC-type glycine betaine transport system substrate-binding" evidence="6">
    <location>
        <begin position="26"/>
        <end position="268"/>
    </location>
</feature>
<dbReference type="InterPro" id="IPR007210">
    <property type="entry name" value="ABC_Gly_betaine_transp_sub-bd"/>
</dbReference>
<dbReference type="GO" id="GO:0015871">
    <property type="term" value="P:choline transport"/>
    <property type="evidence" value="ECO:0007669"/>
    <property type="project" value="TreeGrafter"/>
</dbReference>
<dbReference type="eggNOG" id="COG2113">
    <property type="taxonomic scope" value="Bacteria"/>
</dbReference>
<accession>C8X2W2</accession>
<evidence type="ECO:0000256" key="3">
    <source>
        <dbReference type="ARBA" id="ARBA00022475"/>
    </source>
</evidence>
<keyword evidence="2" id="KW-0813">Transport</keyword>
<dbReference type="GO" id="GO:0005275">
    <property type="term" value="F:amine transmembrane transporter activity"/>
    <property type="evidence" value="ECO:0007669"/>
    <property type="project" value="TreeGrafter"/>
</dbReference>
<keyword evidence="5" id="KW-0732">Signal</keyword>
<dbReference type="GO" id="GO:0015226">
    <property type="term" value="F:carnitine transmembrane transporter activity"/>
    <property type="evidence" value="ECO:0007669"/>
    <property type="project" value="TreeGrafter"/>
</dbReference>
<organism evidence="7 8">
    <name type="scientific">Desulfohalobium retbaense (strain ATCC 49708 / DSM 5692 / JCM 16813 / HR100)</name>
    <dbReference type="NCBI Taxonomy" id="485915"/>
    <lineage>
        <taxon>Bacteria</taxon>
        <taxon>Pseudomonadati</taxon>
        <taxon>Thermodesulfobacteriota</taxon>
        <taxon>Desulfovibrionia</taxon>
        <taxon>Desulfovibrionales</taxon>
        <taxon>Desulfohalobiaceae</taxon>
        <taxon>Desulfohalobium</taxon>
    </lineage>
</organism>
<dbReference type="STRING" id="485915.Dret_1472"/>
<reference evidence="8" key="1">
    <citation type="submission" date="2009-09" db="EMBL/GenBank/DDBJ databases">
        <title>The complete chromosome of Desulfohalobium retbaense DSM 5692.</title>
        <authorList>
            <consortium name="US DOE Joint Genome Institute (JGI-PGF)"/>
            <person name="Lucas S."/>
            <person name="Copeland A."/>
            <person name="Lapidus A."/>
            <person name="Glavina del Rio T."/>
            <person name="Dalin E."/>
            <person name="Tice H."/>
            <person name="Bruce D."/>
            <person name="Goodwin L."/>
            <person name="Pitluck S."/>
            <person name="Kyrpides N."/>
            <person name="Mavromatis K."/>
            <person name="Ivanova N."/>
            <person name="Mikhailova N."/>
            <person name="Munk A.C."/>
            <person name="Brettin T."/>
            <person name="Detter J.C."/>
            <person name="Han C."/>
            <person name="Tapia R."/>
            <person name="Larimer F."/>
            <person name="Land M."/>
            <person name="Hauser L."/>
            <person name="Markowitz V."/>
            <person name="Cheng J.-F."/>
            <person name="Hugenholtz P."/>
            <person name="Woyke T."/>
            <person name="Wu D."/>
            <person name="Spring S."/>
            <person name="Klenk H.-P."/>
            <person name="Eisen J.A."/>
        </authorList>
    </citation>
    <scope>NUCLEOTIDE SEQUENCE [LARGE SCALE GENOMIC DNA]</scope>
    <source>
        <strain evidence="8">DSM 5692</strain>
    </source>
</reference>
<comment type="subcellular location">
    <subcellularLocation>
        <location evidence="1">Cell membrane</location>
    </subcellularLocation>
</comment>
<protein>
    <submittedName>
        <fullName evidence="7">Substrate-binding region of ABC-type glycine betaine transport system</fullName>
    </submittedName>
</protein>
<dbReference type="AlphaFoldDB" id="C8X2W2"/>
<dbReference type="Proteomes" id="UP000001052">
    <property type="component" value="Chromosome"/>
</dbReference>
<dbReference type="HOGENOM" id="CLU_008673_1_0_7"/>
<dbReference type="OrthoDB" id="9787902at2"/>
<dbReference type="PANTHER" id="PTHR47737">
    <property type="entry name" value="GLYCINE BETAINE/PROLINE BETAINE TRANSPORT SYSTEM PERMEASE PROTEIN PROW"/>
    <property type="match status" value="1"/>
</dbReference>
<dbReference type="CDD" id="cd13639">
    <property type="entry name" value="PBP2_OpuAC_like"/>
    <property type="match status" value="1"/>
</dbReference>
<keyword evidence="3" id="KW-1003">Cell membrane</keyword>
<proteinExistence type="predicted"/>
<evidence type="ECO:0000259" key="6">
    <source>
        <dbReference type="Pfam" id="PF04069"/>
    </source>
</evidence>
<dbReference type="Gene3D" id="3.40.190.10">
    <property type="entry name" value="Periplasmic binding protein-like II"/>
    <property type="match status" value="1"/>
</dbReference>
<dbReference type="SUPFAM" id="SSF53850">
    <property type="entry name" value="Periplasmic binding protein-like II"/>
    <property type="match status" value="1"/>
</dbReference>
<dbReference type="KEGG" id="drt:Dret_1472"/>
<dbReference type="GO" id="GO:0043190">
    <property type="term" value="C:ATP-binding cassette (ABC) transporter complex"/>
    <property type="evidence" value="ECO:0007669"/>
    <property type="project" value="InterPro"/>
</dbReference>
<feature type="signal peptide" evidence="5">
    <location>
        <begin position="1"/>
        <end position="23"/>
    </location>
</feature>
<evidence type="ECO:0000256" key="2">
    <source>
        <dbReference type="ARBA" id="ARBA00022448"/>
    </source>
</evidence>
<evidence type="ECO:0000313" key="7">
    <source>
        <dbReference type="EMBL" id="ACV68759.1"/>
    </source>
</evidence>
<keyword evidence="4" id="KW-0472">Membrane</keyword>